<comment type="similarity">
    <text evidence="6">Belongs to the phycobilisome linker protein family.</text>
</comment>
<dbReference type="Proteomes" id="UP001464891">
    <property type="component" value="Unassembled WGS sequence"/>
</dbReference>
<sequence>MNQVQPITVSRHSSQEERRFALTQIYRQVLERQPYAYERQSLAQIEKNFLKDKIGVRRFLKELGHSEVFLQAFYHHASNLKFLDWCFKKFMGRAPMNQEEIQLYCDILMKQGVGQFVTTILDSEEYRKAFGCFTVPYPREQKYYASPKAYLESQLLNHEHFGQRGWGVPTHYWHQLGLNCDGGVCRHPEADEVLAPLSSQDEDGELWDLVKLFESSDPGQVVAALSMEQRRALRKAIL</sequence>
<keyword evidence="2" id="KW-0042">Antenna complex</keyword>
<dbReference type="PANTHER" id="PTHR34011">
    <property type="entry name" value="PHYCOBILISOME 32.1 KDA LINKER POLYPEPTIDE, PHYCOCYANIN-ASSOCIATED, ROD 2-RELATED"/>
    <property type="match status" value="1"/>
</dbReference>
<dbReference type="PROSITE" id="PS51445">
    <property type="entry name" value="PBS_LINKER"/>
    <property type="match status" value="1"/>
</dbReference>
<protein>
    <submittedName>
        <fullName evidence="8">Phycobilisome rod-core linker polypeptide</fullName>
    </submittedName>
</protein>
<dbReference type="InterPro" id="IPR001297">
    <property type="entry name" value="PBS_linker_dom"/>
</dbReference>
<keyword evidence="9" id="KW-1185">Reference proteome</keyword>
<evidence type="ECO:0000256" key="6">
    <source>
        <dbReference type="PROSITE-ProRule" id="PRU00775"/>
    </source>
</evidence>
<evidence type="ECO:0000256" key="5">
    <source>
        <dbReference type="ARBA" id="ARBA00023136"/>
    </source>
</evidence>
<evidence type="ECO:0000256" key="4">
    <source>
        <dbReference type="ARBA" id="ARBA00023078"/>
    </source>
</evidence>
<name>A0ABV0JFM8_9CYAN</name>
<dbReference type="EMBL" id="JAMPKM010000017">
    <property type="protein sequence ID" value="MEP0819875.1"/>
    <property type="molecule type" value="Genomic_DNA"/>
</dbReference>
<accession>A0ABV0JFM8</accession>
<evidence type="ECO:0000313" key="8">
    <source>
        <dbReference type="EMBL" id="MEP0819875.1"/>
    </source>
</evidence>
<feature type="domain" description="PBS-linker" evidence="7">
    <location>
        <begin position="1"/>
        <end position="170"/>
    </location>
</feature>
<evidence type="ECO:0000259" key="7">
    <source>
        <dbReference type="PROSITE" id="PS51445"/>
    </source>
</evidence>
<dbReference type="Gene3D" id="1.10.3130.20">
    <property type="entry name" value="Phycobilisome linker domain"/>
    <property type="match status" value="1"/>
</dbReference>
<organism evidence="8 9">
    <name type="scientific">Trichocoleus desertorum GB2-A4</name>
    <dbReference type="NCBI Taxonomy" id="2933944"/>
    <lineage>
        <taxon>Bacteria</taxon>
        <taxon>Bacillati</taxon>
        <taxon>Cyanobacteriota</taxon>
        <taxon>Cyanophyceae</taxon>
        <taxon>Leptolyngbyales</taxon>
        <taxon>Trichocoleusaceae</taxon>
        <taxon>Trichocoleus</taxon>
    </lineage>
</organism>
<dbReference type="InterPro" id="IPR038255">
    <property type="entry name" value="PBS_linker_sf"/>
</dbReference>
<comment type="subcellular location">
    <subcellularLocation>
        <location evidence="1">Endomembrane system</location>
    </subcellularLocation>
</comment>
<keyword evidence="4" id="KW-0793">Thylakoid</keyword>
<keyword evidence="5" id="KW-0472">Membrane</keyword>
<evidence type="ECO:0000256" key="1">
    <source>
        <dbReference type="ARBA" id="ARBA00004308"/>
    </source>
</evidence>
<evidence type="ECO:0000256" key="3">
    <source>
        <dbReference type="ARBA" id="ARBA00022738"/>
    </source>
</evidence>
<reference evidence="8 9" key="1">
    <citation type="submission" date="2022-04" db="EMBL/GenBank/DDBJ databases">
        <title>Positive selection, recombination, and allopatry shape intraspecific diversity of widespread and dominant cyanobacteria.</title>
        <authorList>
            <person name="Wei J."/>
            <person name="Shu W."/>
            <person name="Hu C."/>
        </authorList>
    </citation>
    <scope>NUCLEOTIDE SEQUENCE [LARGE SCALE GENOMIC DNA]</scope>
    <source>
        <strain evidence="8 9">GB2-A4</strain>
    </source>
</reference>
<proteinExistence type="inferred from homology"/>
<gene>
    <name evidence="8" type="ORF">NC998_22490</name>
</gene>
<evidence type="ECO:0000313" key="9">
    <source>
        <dbReference type="Proteomes" id="UP001464891"/>
    </source>
</evidence>
<dbReference type="RefSeq" id="WP_190432871.1">
    <property type="nucleotide sequence ID" value="NZ_JAMPKM010000017.1"/>
</dbReference>
<keyword evidence="3 6" id="KW-0605">Phycobilisome</keyword>
<dbReference type="Pfam" id="PF00427">
    <property type="entry name" value="PBS_linker_poly"/>
    <property type="match status" value="1"/>
</dbReference>
<evidence type="ECO:0000256" key="2">
    <source>
        <dbReference type="ARBA" id="ARBA00022549"/>
    </source>
</evidence>
<comment type="caution">
    <text evidence="8">The sequence shown here is derived from an EMBL/GenBank/DDBJ whole genome shotgun (WGS) entry which is preliminary data.</text>
</comment>